<feature type="transmembrane region" description="Helical" evidence="1">
    <location>
        <begin position="22"/>
        <end position="45"/>
    </location>
</feature>
<gene>
    <name evidence="3" type="ORF">C8Q71DRAFT_146499</name>
</gene>
<dbReference type="GeneID" id="71997323"/>
<reference evidence="3 4" key="1">
    <citation type="journal article" date="2021" name="Environ. Microbiol.">
        <title>Gene family expansions and transcriptome signatures uncover fungal adaptations to wood decay.</title>
        <authorList>
            <person name="Hage H."/>
            <person name="Miyauchi S."/>
            <person name="Viragh M."/>
            <person name="Drula E."/>
            <person name="Min B."/>
            <person name="Chaduli D."/>
            <person name="Navarro D."/>
            <person name="Favel A."/>
            <person name="Norest M."/>
            <person name="Lesage-Meessen L."/>
            <person name="Balint B."/>
            <person name="Merenyi Z."/>
            <person name="de Eugenio L."/>
            <person name="Morin E."/>
            <person name="Martinez A.T."/>
            <person name="Baldrian P."/>
            <person name="Stursova M."/>
            <person name="Martinez M.J."/>
            <person name="Novotny C."/>
            <person name="Magnuson J.K."/>
            <person name="Spatafora J.W."/>
            <person name="Maurice S."/>
            <person name="Pangilinan J."/>
            <person name="Andreopoulos W."/>
            <person name="LaButti K."/>
            <person name="Hundley H."/>
            <person name="Na H."/>
            <person name="Kuo A."/>
            <person name="Barry K."/>
            <person name="Lipzen A."/>
            <person name="Henrissat B."/>
            <person name="Riley R."/>
            <person name="Ahrendt S."/>
            <person name="Nagy L.G."/>
            <person name="Grigoriev I.V."/>
            <person name="Martin F."/>
            <person name="Rosso M.N."/>
        </authorList>
    </citation>
    <scope>NUCLEOTIDE SEQUENCE [LARGE SCALE GENOMIC DNA]</scope>
    <source>
        <strain evidence="3 4">CIRM-BRFM 1785</strain>
    </source>
</reference>
<sequence length="317" mass="34888">MPIATSIQPIRNLDLNLTVGSMFIGVLFSALFYGLTCAQVVYYSSAYYNSDKTLVKAFVYGIMIFDTIITAVDAATSWAFVIEGHANPPSVLIEPKVYAAENVLVRFVICAVQMFYIHGLWTLLTRFGTTYKARLAITMPPICLSLMALVFGFVGEYKIATQDWIIQKALRADEVASAGNYCAAALADLCICVSLCWTLRGRLSGFEWSRTDNMIRVLASYIVNRGILLTAMQIVNLGVFLYSVKPASLLWFPFNCIEVKLYINSMMAVLNARRHLNGGGGVSYISGFTDDAATYVDGTSTKGAPVVENIPLTTFRI</sequence>
<evidence type="ECO:0000313" key="4">
    <source>
        <dbReference type="Proteomes" id="UP000814176"/>
    </source>
</evidence>
<dbReference type="Proteomes" id="UP000814176">
    <property type="component" value="Unassembled WGS sequence"/>
</dbReference>
<keyword evidence="1" id="KW-1133">Transmembrane helix</keyword>
<keyword evidence="1" id="KW-0812">Transmembrane</keyword>
<accession>A0ABQ8KC30</accession>
<keyword evidence="1" id="KW-0472">Membrane</keyword>
<feature type="domain" description="DUF6534" evidence="2">
    <location>
        <begin position="184"/>
        <end position="275"/>
    </location>
</feature>
<evidence type="ECO:0000256" key="1">
    <source>
        <dbReference type="SAM" id="Phobius"/>
    </source>
</evidence>
<feature type="transmembrane region" description="Helical" evidence="1">
    <location>
        <begin position="218"/>
        <end position="244"/>
    </location>
</feature>
<dbReference type="PANTHER" id="PTHR40465:SF1">
    <property type="entry name" value="DUF6534 DOMAIN-CONTAINING PROTEIN"/>
    <property type="match status" value="1"/>
</dbReference>
<feature type="transmembrane region" description="Helical" evidence="1">
    <location>
        <begin position="57"/>
        <end position="83"/>
    </location>
</feature>
<proteinExistence type="predicted"/>
<protein>
    <recommendedName>
        <fullName evidence="2">DUF6534 domain-containing protein</fullName>
    </recommendedName>
</protein>
<keyword evidence="4" id="KW-1185">Reference proteome</keyword>
<dbReference type="InterPro" id="IPR045339">
    <property type="entry name" value="DUF6534"/>
</dbReference>
<dbReference type="PANTHER" id="PTHR40465">
    <property type="entry name" value="CHROMOSOME 1, WHOLE GENOME SHOTGUN SEQUENCE"/>
    <property type="match status" value="1"/>
</dbReference>
<dbReference type="Pfam" id="PF20152">
    <property type="entry name" value="DUF6534"/>
    <property type="match status" value="1"/>
</dbReference>
<evidence type="ECO:0000313" key="3">
    <source>
        <dbReference type="EMBL" id="KAH9834536.1"/>
    </source>
</evidence>
<feature type="transmembrane region" description="Helical" evidence="1">
    <location>
        <begin position="135"/>
        <end position="155"/>
    </location>
</feature>
<dbReference type="EMBL" id="JADCUA010000015">
    <property type="protein sequence ID" value="KAH9834536.1"/>
    <property type="molecule type" value="Genomic_DNA"/>
</dbReference>
<dbReference type="RefSeq" id="XP_047777067.1">
    <property type="nucleotide sequence ID" value="XM_047916591.1"/>
</dbReference>
<comment type="caution">
    <text evidence="3">The sequence shown here is derived from an EMBL/GenBank/DDBJ whole genome shotgun (WGS) entry which is preliminary data.</text>
</comment>
<name>A0ABQ8KC30_9APHY</name>
<organism evidence="3 4">
    <name type="scientific">Rhodofomes roseus</name>
    <dbReference type="NCBI Taxonomy" id="34475"/>
    <lineage>
        <taxon>Eukaryota</taxon>
        <taxon>Fungi</taxon>
        <taxon>Dikarya</taxon>
        <taxon>Basidiomycota</taxon>
        <taxon>Agaricomycotina</taxon>
        <taxon>Agaricomycetes</taxon>
        <taxon>Polyporales</taxon>
        <taxon>Rhodofomes</taxon>
    </lineage>
</organism>
<evidence type="ECO:0000259" key="2">
    <source>
        <dbReference type="Pfam" id="PF20152"/>
    </source>
</evidence>
<feature type="transmembrane region" description="Helical" evidence="1">
    <location>
        <begin position="103"/>
        <end position="123"/>
    </location>
</feature>